<dbReference type="Gene3D" id="3.20.20.70">
    <property type="entry name" value="Aldolase class I"/>
    <property type="match status" value="1"/>
</dbReference>
<dbReference type="InterPro" id="IPR016925">
    <property type="entry name" value="UCP029570"/>
</dbReference>
<dbReference type="PANTHER" id="PTHR35882:SF2">
    <property type="entry name" value="PELA"/>
    <property type="match status" value="1"/>
</dbReference>
<reference evidence="2 3" key="1">
    <citation type="submission" date="2018-02" db="EMBL/GenBank/DDBJ databases">
        <title>Insights into the biology of acidophilic members of the Acidiferrobacteraceae family derived from comparative genomic analyses.</title>
        <authorList>
            <person name="Issotta F."/>
            <person name="Thyssen C."/>
            <person name="Mena C."/>
            <person name="Moya A."/>
            <person name="Bellenberg S."/>
            <person name="Sproer C."/>
            <person name="Covarrubias P.C."/>
            <person name="Sand W."/>
            <person name="Quatrini R."/>
            <person name="Vera M."/>
        </authorList>
    </citation>
    <scope>NUCLEOTIDE SEQUENCE [LARGE SCALE GENOMIC DNA]</scope>
    <source>
        <strain evidence="3">m-1</strain>
    </source>
</reference>
<dbReference type="Proteomes" id="UP000253250">
    <property type="component" value="Unassembled WGS sequence"/>
</dbReference>
<organism evidence="2 3">
    <name type="scientific">Acidiferrobacter thiooxydans</name>
    <dbReference type="NCBI Taxonomy" id="163359"/>
    <lineage>
        <taxon>Bacteria</taxon>
        <taxon>Pseudomonadati</taxon>
        <taxon>Pseudomonadota</taxon>
        <taxon>Gammaproteobacteria</taxon>
        <taxon>Acidiferrobacterales</taxon>
        <taxon>Acidiferrobacteraceae</taxon>
        <taxon>Acidiferrobacter</taxon>
    </lineage>
</organism>
<dbReference type="PIRSF" id="PIRSF029570">
    <property type="entry name" value="UCP029570"/>
    <property type="match status" value="1"/>
</dbReference>
<proteinExistence type="predicted"/>
<comment type="caution">
    <text evidence="2">The sequence shown here is derived from an EMBL/GenBank/DDBJ whole genome shotgun (WGS) entry which is preliminary data.</text>
</comment>
<evidence type="ECO:0000313" key="3">
    <source>
        <dbReference type="Proteomes" id="UP000253250"/>
    </source>
</evidence>
<gene>
    <name evidence="2" type="ORF">C4900_07970</name>
</gene>
<dbReference type="CDD" id="cd10922">
    <property type="entry name" value="CE4_PelA_like_C"/>
    <property type="match status" value="1"/>
</dbReference>
<accession>A0A368HBM7</accession>
<dbReference type="OrthoDB" id="7292394at2"/>
<evidence type="ECO:0000259" key="1">
    <source>
        <dbReference type="Pfam" id="PF03537"/>
    </source>
</evidence>
<dbReference type="SUPFAM" id="SSF51445">
    <property type="entry name" value="(Trans)glycosidases"/>
    <property type="match status" value="1"/>
</dbReference>
<dbReference type="AlphaFoldDB" id="A0A368HBM7"/>
<dbReference type="Pfam" id="PF03537">
    <property type="entry name" value="Glyco_hydro_114"/>
    <property type="match status" value="1"/>
</dbReference>
<dbReference type="InterPro" id="IPR013785">
    <property type="entry name" value="Aldolase_TIM"/>
</dbReference>
<sequence>MALRDWKPLLAILVIALAWASTSKAHLVSIALYYGAHPPRHSLQAFHWVVVQPDAHFSPRRFDKMGRSAFAYTSVGEASPGEYTKIPPGCVLGKDRAWGTAILNQARRTCRQDFLRHVLTPLWKQGYRGFFLDDLDAYRQAVTTAGARARQRQGLIRLIRAIKASHPTARLLLNRGFRLLPAIHTLVTAVAAESLFDGWDQKTRRYRPVPKATHRRLLRKLLAARRLGLPVIAIDYLPARQRRQAIADARRIAALGISPYVTNGRLSILGVGTIHVMPRKILMLYSGPQDAQHTSLNWYAAMPLNYLGYSTRIENVAFGLPHGTLAGHYAGIVTWFANDHIPQAAAVYRFLRRQMRDGVPVAILGSFGFAADAGHLHPLGLSVGHIPRGLIRNRVTFSDPRYIGFETRPVAAAPNNFLPLALRRGQRLLTLQDARGQGEDAAGLTPWGGYALSPDVVSYLGALPGRKGRAPAAWILNPFRFLRRALRLPAMPVPDTTTESGRRLLMAQIDGDGFANKSWIYRYRDRYAGEVILKQILDKYRLPTSASFIVSYFTPHGLFPKAAAHLTAIARRIAALPWVEVASHTFSHPFNWPALEHDPALMGHKGDMRYGYALTVPGYTRFSAHKEVGWAIRWINRHIAPPGKRVSLLQWSGDCDPDARVLALSYRAHVLNLNGGGATETDAEPFVTKVRGLGIFKGLYFQVYAPMQDENVYTHSWTSPYYYGYVRAIQTFKLTDSPRRLKPLDIYYHFYSGARVAGLRALRTVITWALRQRTDAIFPSQFAHIAVDFGHAVIARGAHSWYVSDFGADREWRIPVRLGYPRLRGTKGLAGFDRHGAVRYIHVAPPSAGAPVRIRLTPTRPRVPYIHDANATITTAFYDGTDLSFALDGHMGLRFRLANAGGCRVLDGHRPIHGRITGPLITYHLEAHHGRFTVRCP</sequence>
<evidence type="ECO:0000313" key="2">
    <source>
        <dbReference type="EMBL" id="RCN55844.1"/>
    </source>
</evidence>
<dbReference type="EMBL" id="PSYR01000002">
    <property type="protein sequence ID" value="RCN55844.1"/>
    <property type="molecule type" value="Genomic_DNA"/>
</dbReference>
<name>A0A368HBM7_9GAMM</name>
<feature type="domain" description="Glycoside-hydrolase family GH114 TIM-barrel" evidence="1">
    <location>
        <begin position="62"/>
        <end position="266"/>
    </location>
</feature>
<dbReference type="InterPro" id="IPR017853">
    <property type="entry name" value="GH"/>
</dbReference>
<protein>
    <recommendedName>
        <fullName evidence="1">Glycoside-hydrolase family GH114 TIM-barrel domain-containing protein</fullName>
    </recommendedName>
</protein>
<dbReference type="PANTHER" id="PTHR35882">
    <property type="entry name" value="PELA"/>
    <property type="match status" value="1"/>
</dbReference>
<dbReference type="RefSeq" id="WP_114282919.1">
    <property type="nucleotide sequence ID" value="NZ_PSYR01000002.1"/>
</dbReference>
<dbReference type="InterPro" id="IPR004352">
    <property type="entry name" value="GH114_TIM-barrel"/>
</dbReference>
<keyword evidence="3" id="KW-1185">Reference proteome</keyword>